<organism evidence="10 11">
    <name type="scientific">Erythrobacter dokdonensis DSW-74</name>
    <dbReference type="NCBI Taxonomy" id="1300349"/>
    <lineage>
        <taxon>Bacteria</taxon>
        <taxon>Pseudomonadati</taxon>
        <taxon>Pseudomonadota</taxon>
        <taxon>Alphaproteobacteria</taxon>
        <taxon>Sphingomonadales</taxon>
        <taxon>Erythrobacteraceae</taxon>
        <taxon>Erythrobacter/Porphyrobacter group</taxon>
        <taxon>Erythrobacter</taxon>
    </lineage>
</organism>
<dbReference type="RefSeq" id="WP_232305369.1">
    <property type="nucleotide sequence ID" value="NZ_LZYB01000006.1"/>
</dbReference>
<sequence length="181" mass="18465">MKRNFLMGAAALAGLMTLSACGGGAADETPAPAAEETAAAPAAEEAAPAEAEATEATEATDAAATETAAAGAGLQLAGLTGDPAKGEKTFALCRSCHVLEEGVNRVGPSLYNIVGRKSGSVAGFNYSEANKNSGVTWTTDVLFEYLKDPKGFMPGTKMAFPGIKNDQDRANLVAYLDSQTK</sequence>
<dbReference type="InterPro" id="IPR002327">
    <property type="entry name" value="Cyt_c_1A/1B"/>
</dbReference>
<dbReference type="PROSITE" id="PS51257">
    <property type="entry name" value="PROKAR_LIPOPROTEIN"/>
    <property type="match status" value="1"/>
</dbReference>
<dbReference type="Pfam" id="PF00034">
    <property type="entry name" value="Cytochrom_C"/>
    <property type="match status" value="1"/>
</dbReference>
<feature type="compositionally biased region" description="Low complexity" evidence="7">
    <location>
        <begin position="26"/>
        <end position="65"/>
    </location>
</feature>
<keyword evidence="11" id="KW-1185">Reference proteome</keyword>
<dbReference type="InterPro" id="IPR036909">
    <property type="entry name" value="Cyt_c-like_dom_sf"/>
</dbReference>
<keyword evidence="4" id="KW-0249">Electron transport</keyword>
<dbReference type="PANTHER" id="PTHR11961">
    <property type="entry name" value="CYTOCHROME C"/>
    <property type="match status" value="1"/>
</dbReference>
<dbReference type="STRING" id="1300349.I603_2360"/>
<dbReference type="PROSITE" id="PS51007">
    <property type="entry name" value="CYTC"/>
    <property type="match status" value="1"/>
</dbReference>
<evidence type="ECO:0000256" key="5">
    <source>
        <dbReference type="ARBA" id="ARBA00023004"/>
    </source>
</evidence>
<dbReference type="EMBL" id="LZYB01000006">
    <property type="protein sequence ID" value="OBV10398.1"/>
    <property type="molecule type" value="Genomic_DNA"/>
</dbReference>
<evidence type="ECO:0000256" key="4">
    <source>
        <dbReference type="ARBA" id="ARBA00022982"/>
    </source>
</evidence>
<dbReference type="Proteomes" id="UP000092484">
    <property type="component" value="Unassembled WGS sequence"/>
</dbReference>
<keyword evidence="8" id="KW-0732">Signal</keyword>
<proteinExistence type="predicted"/>
<dbReference type="PRINTS" id="PR00604">
    <property type="entry name" value="CYTCHRMECIAB"/>
</dbReference>
<keyword evidence="1" id="KW-0813">Transport</keyword>
<dbReference type="Gene3D" id="1.10.760.10">
    <property type="entry name" value="Cytochrome c-like domain"/>
    <property type="match status" value="1"/>
</dbReference>
<protein>
    <submittedName>
        <fullName evidence="10">Cytochrome c family protein</fullName>
    </submittedName>
</protein>
<feature type="chain" id="PRO_5008354885" evidence="8">
    <location>
        <begin position="26"/>
        <end position="181"/>
    </location>
</feature>
<evidence type="ECO:0000256" key="1">
    <source>
        <dbReference type="ARBA" id="ARBA00022448"/>
    </source>
</evidence>
<evidence type="ECO:0000313" key="10">
    <source>
        <dbReference type="EMBL" id="OBV10398.1"/>
    </source>
</evidence>
<dbReference type="GO" id="GO:0046872">
    <property type="term" value="F:metal ion binding"/>
    <property type="evidence" value="ECO:0007669"/>
    <property type="project" value="UniProtKB-KW"/>
</dbReference>
<dbReference type="InterPro" id="IPR009056">
    <property type="entry name" value="Cyt_c-like_dom"/>
</dbReference>
<dbReference type="SUPFAM" id="SSF46626">
    <property type="entry name" value="Cytochrome c"/>
    <property type="match status" value="1"/>
</dbReference>
<evidence type="ECO:0000313" key="11">
    <source>
        <dbReference type="Proteomes" id="UP000092484"/>
    </source>
</evidence>
<evidence type="ECO:0000256" key="2">
    <source>
        <dbReference type="ARBA" id="ARBA00022617"/>
    </source>
</evidence>
<feature type="signal peptide" evidence="8">
    <location>
        <begin position="1"/>
        <end position="25"/>
    </location>
</feature>
<name>A0A1A7BCZ8_9SPHN</name>
<evidence type="ECO:0000256" key="7">
    <source>
        <dbReference type="SAM" id="MobiDB-lite"/>
    </source>
</evidence>
<keyword evidence="2 6" id="KW-0349">Heme</keyword>
<evidence type="ECO:0000256" key="3">
    <source>
        <dbReference type="ARBA" id="ARBA00022723"/>
    </source>
</evidence>
<dbReference type="AlphaFoldDB" id="A0A1A7BCZ8"/>
<dbReference type="GO" id="GO:0020037">
    <property type="term" value="F:heme binding"/>
    <property type="evidence" value="ECO:0007669"/>
    <property type="project" value="InterPro"/>
</dbReference>
<evidence type="ECO:0000256" key="8">
    <source>
        <dbReference type="SAM" id="SignalP"/>
    </source>
</evidence>
<feature type="region of interest" description="Disordered" evidence="7">
    <location>
        <begin position="24"/>
        <end position="65"/>
    </location>
</feature>
<gene>
    <name evidence="10" type="ORF">I603_2360</name>
</gene>
<keyword evidence="3 6" id="KW-0479">Metal-binding</keyword>
<accession>A0A1A7BCZ8</accession>
<evidence type="ECO:0000256" key="6">
    <source>
        <dbReference type="PROSITE-ProRule" id="PRU00433"/>
    </source>
</evidence>
<comment type="caution">
    <text evidence="10">The sequence shown here is derived from an EMBL/GenBank/DDBJ whole genome shotgun (WGS) entry which is preliminary data.</text>
</comment>
<reference evidence="10 11" key="1">
    <citation type="submission" date="2016-06" db="EMBL/GenBank/DDBJ databases">
        <title>Genome sequence of Porphyrobacter dokdonensis DSW-74.</title>
        <authorList>
            <person name="Kim J.F."/>
            <person name="Song J.Y."/>
        </authorList>
    </citation>
    <scope>NUCLEOTIDE SEQUENCE [LARGE SCALE GENOMIC DNA]</scope>
    <source>
        <strain evidence="10 11">DSW-74</strain>
    </source>
</reference>
<keyword evidence="5 6" id="KW-0408">Iron</keyword>
<dbReference type="PATRIC" id="fig|1300349.4.peg.2350"/>
<dbReference type="GO" id="GO:0009055">
    <property type="term" value="F:electron transfer activity"/>
    <property type="evidence" value="ECO:0007669"/>
    <property type="project" value="InterPro"/>
</dbReference>
<feature type="domain" description="Cytochrome c" evidence="9">
    <location>
        <begin position="81"/>
        <end position="180"/>
    </location>
</feature>
<evidence type="ECO:0000259" key="9">
    <source>
        <dbReference type="PROSITE" id="PS51007"/>
    </source>
</evidence>